<evidence type="ECO:0000256" key="3">
    <source>
        <dbReference type="ARBA" id="ARBA00022729"/>
    </source>
</evidence>
<gene>
    <name evidence="5" type="ORF">B2J69_01295</name>
</gene>
<dbReference type="GO" id="GO:0015288">
    <property type="term" value="F:porin activity"/>
    <property type="evidence" value="ECO:0007669"/>
    <property type="project" value="TreeGrafter"/>
</dbReference>
<accession>A0A1V9DQU3</accession>
<dbReference type="InterPro" id="IPR023614">
    <property type="entry name" value="Porin_dom_sf"/>
</dbReference>
<reference evidence="5 6" key="1">
    <citation type="submission" date="2017-02" db="EMBL/GenBank/DDBJ databases">
        <title>Whole genome shotgun sequence of Pantoea agglomerans strain AS1 isolated from a cycad, Zamia floridana in Central Florida, USA.</title>
        <authorList>
            <person name="Lata P."/>
            <person name="Govindarajan S."/>
            <person name="Qi F."/>
            <person name="Li J.-L."/>
            <person name="Maurya S.K."/>
            <person name="Sahoo M.K."/>
        </authorList>
    </citation>
    <scope>NUCLEOTIDE SEQUENCE [LARGE SCALE GENOMIC DNA]</scope>
    <source>
        <strain evidence="5 6">AS1</strain>
    </source>
</reference>
<dbReference type="OrthoDB" id="6759120at2"/>
<feature type="signal peptide" evidence="4">
    <location>
        <begin position="1"/>
        <end position="35"/>
    </location>
</feature>
<evidence type="ECO:0000313" key="6">
    <source>
        <dbReference type="Proteomes" id="UP000192769"/>
    </source>
</evidence>
<evidence type="ECO:0000256" key="1">
    <source>
        <dbReference type="ARBA" id="ARBA00009075"/>
    </source>
</evidence>
<dbReference type="Proteomes" id="UP000192769">
    <property type="component" value="Unassembled WGS sequence"/>
</dbReference>
<name>A0A1V9DQU3_9GAMM</name>
<keyword evidence="2" id="KW-0813">Transport</keyword>
<proteinExistence type="inferred from homology"/>
<dbReference type="EMBL" id="MWUE01000003">
    <property type="protein sequence ID" value="OQP36238.1"/>
    <property type="molecule type" value="Genomic_DNA"/>
</dbReference>
<organism evidence="5 6">
    <name type="scientific">Pantoea latae</name>
    <dbReference type="NCBI Taxonomy" id="1964541"/>
    <lineage>
        <taxon>Bacteria</taxon>
        <taxon>Pseudomonadati</taxon>
        <taxon>Pseudomonadota</taxon>
        <taxon>Gammaproteobacteria</taxon>
        <taxon>Enterobacterales</taxon>
        <taxon>Erwiniaceae</taxon>
        <taxon>Pantoea</taxon>
    </lineage>
</organism>
<keyword evidence="6" id="KW-1185">Reference proteome</keyword>
<dbReference type="Gene3D" id="2.40.160.10">
    <property type="entry name" value="Porin"/>
    <property type="match status" value="1"/>
</dbReference>
<evidence type="ECO:0000313" key="5">
    <source>
        <dbReference type="EMBL" id="OQP36238.1"/>
    </source>
</evidence>
<evidence type="ECO:0008006" key="7">
    <source>
        <dbReference type="Google" id="ProtNLM"/>
    </source>
</evidence>
<evidence type="ECO:0000256" key="2">
    <source>
        <dbReference type="ARBA" id="ARBA00022448"/>
    </source>
</evidence>
<evidence type="ECO:0000256" key="4">
    <source>
        <dbReference type="SAM" id="SignalP"/>
    </source>
</evidence>
<comment type="similarity">
    <text evidence="1">Belongs to the outer membrane porin (Opr) (TC 1.B.25) family.</text>
</comment>
<dbReference type="GO" id="GO:0016020">
    <property type="term" value="C:membrane"/>
    <property type="evidence" value="ECO:0007669"/>
    <property type="project" value="InterPro"/>
</dbReference>
<comment type="caution">
    <text evidence="5">The sequence shown here is derived from an EMBL/GenBank/DDBJ whole genome shotgun (WGS) entry which is preliminary data.</text>
</comment>
<dbReference type="AlphaFoldDB" id="A0A1V9DQU3"/>
<keyword evidence="3 4" id="KW-0732">Signal</keyword>
<dbReference type="PANTHER" id="PTHR34596:SF2">
    <property type="entry name" value="CHITOPORIN"/>
    <property type="match status" value="1"/>
</dbReference>
<dbReference type="InterPro" id="IPR005318">
    <property type="entry name" value="OM_porin_bac"/>
</dbReference>
<feature type="chain" id="PRO_5012506350" description="Porin" evidence="4">
    <location>
        <begin position="36"/>
        <end position="438"/>
    </location>
</feature>
<dbReference type="PANTHER" id="PTHR34596">
    <property type="entry name" value="CHITOPORIN"/>
    <property type="match status" value="1"/>
</dbReference>
<sequence length="438" mass="48534">MRTFYTILKITGQHNVNKVLPLALFTALSVNAAFASSGLENNGFIADSHLNMLLRNAYIDRDYKDQGVRDRAEWGQAIIATYTSGFTQGPVGFGVDAIGQYAVRLDGGRGRSGAGGIDFFAQDNSGRARSDLAKFGATAKMRFSNTVFSYGTQRPVLPILYADESRLLNETFTGFMLDSKEIDGLDISAGYFTAEQQKSDDSHDTGLNSLSFAGASYQFNPRFSGAFYASSVQDVINKQYLGMKYQQPIADDQRFALDFNGYNSRLDQNYAQSLDTGRSNTIWSLAASYIWDIHTFKLAYQQSSGSTGYHYGGYRNQGGVGDGGNTIWLANSYWSDFNGEDERSWQLAYSVDLGGVMLPGLSYDVAYVRGDNIKTSATDNGHEHEFFNQIQYKVQDGLAKDLRLKLRYSVLRVSSDAADYNIGGNEVRVFVEYPFGIF</sequence>
<dbReference type="Pfam" id="PF03573">
    <property type="entry name" value="OprD"/>
    <property type="match status" value="1"/>
</dbReference>
<protein>
    <recommendedName>
        <fullName evidence="7">Porin</fullName>
    </recommendedName>
</protein>